<keyword evidence="4" id="KW-0255">Endonuclease</keyword>
<keyword evidence="7" id="KW-1133">Transmembrane helix</keyword>
<evidence type="ECO:0000259" key="8">
    <source>
        <dbReference type="Pfam" id="PF17917"/>
    </source>
</evidence>
<protein>
    <recommendedName>
        <fullName evidence="8">Reverse transcriptase RNase H-like domain-containing protein</fullName>
    </recommendedName>
</protein>
<dbReference type="EMBL" id="CP133612">
    <property type="protein sequence ID" value="WMV09847.1"/>
    <property type="molecule type" value="Genomic_DNA"/>
</dbReference>
<evidence type="ECO:0000256" key="1">
    <source>
        <dbReference type="ARBA" id="ARBA00022679"/>
    </source>
</evidence>
<keyword evidence="5" id="KW-0378">Hydrolase</keyword>
<sequence>MQDKNVIAYVLRQLKINERNYPMHNLELAVVVFALNIWRYYLYGVKCEVFTDHCSLEHGDPDLGVRVHAVGHLRESGVLASIEVRPAFINEIKAKQFTDAGLNELKKKTTSDKEQDVALDGGGVLSFRED</sequence>
<gene>
    <name evidence="9" type="ORF">MTR67_003232</name>
</gene>
<keyword evidence="7" id="KW-0472">Membrane</keyword>
<evidence type="ECO:0000313" key="9">
    <source>
        <dbReference type="EMBL" id="WMV09847.1"/>
    </source>
</evidence>
<dbReference type="GO" id="GO:0003964">
    <property type="term" value="F:RNA-directed DNA polymerase activity"/>
    <property type="evidence" value="ECO:0007669"/>
    <property type="project" value="UniProtKB-KW"/>
</dbReference>
<feature type="domain" description="Reverse transcriptase RNase H-like" evidence="8">
    <location>
        <begin position="4"/>
        <end position="58"/>
    </location>
</feature>
<proteinExistence type="predicted"/>
<dbReference type="AlphaFoldDB" id="A0AAF0T6P4"/>
<keyword evidence="10" id="KW-1185">Reference proteome</keyword>
<evidence type="ECO:0000256" key="6">
    <source>
        <dbReference type="ARBA" id="ARBA00022918"/>
    </source>
</evidence>
<feature type="transmembrane region" description="Helical" evidence="7">
    <location>
        <begin position="21"/>
        <end position="41"/>
    </location>
</feature>
<dbReference type="SUPFAM" id="SSF56672">
    <property type="entry name" value="DNA/RNA polymerases"/>
    <property type="match status" value="1"/>
</dbReference>
<dbReference type="Pfam" id="PF17917">
    <property type="entry name" value="RT_RNaseH"/>
    <property type="match status" value="1"/>
</dbReference>
<dbReference type="InterPro" id="IPR041373">
    <property type="entry name" value="RT_RNaseH"/>
</dbReference>
<evidence type="ECO:0000256" key="7">
    <source>
        <dbReference type="SAM" id="Phobius"/>
    </source>
</evidence>
<accession>A0AAF0T6P4</accession>
<reference evidence="9" key="1">
    <citation type="submission" date="2023-08" db="EMBL/GenBank/DDBJ databases">
        <title>A de novo genome assembly of Solanum verrucosum Schlechtendal, a Mexican diploid species geographically isolated from the other diploid A-genome species in potato relatives.</title>
        <authorList>
            <person name="Hosaka K."/>
        </authorList>
    </citation>
    <scope>NUCLEOTIDE SEQUENCE</scope>
    <source>
        <tissue evidence="9">Young leaves</tissue>
    </source>
</reference>
<evidence type="ECO:0000256" key="3">
    <source>
        <dbReference type="ARBA" id="ARBA00022722"/>
    </source>
</evidence>
<name>A0AAF0T6P4_SOLVR</name>
<keyword evidence="7" id="KW-0812">Transmembrane</keyword>
<evidence type="ECO:0000256" key="4">
    <source>
        <dbReference type="ARBA" id="ARBA00022759"/>
    </source>
</evidence>
<keyword evidence="3" id="KW-0540">Nuclease</keyword>
<dbReference type="Proteomes" id="UP001234989">
    <property type="component" value="Chromosome 1"/>
</dbReference>
<evidence type="ECO:0000256" key="2">
    <source>
        <dbReference type="ARBA" id="ARBA00022695"/>
    </source>
</evidence>
<evidence type="ECO:0000256" key="5">
    <source>
        <dbReference type="ARBA" id="ARBA00022801"/>
    </source>
</evidence>
<keyword evidence="1" id="KW-0808">Transferase</keyword>
<keyword evidence="2" id="KW-0548">Nucleotidyltransferase</keyword>
<evidence type="ECO:0000313" key="10">
    <source>
        <dbReference type="Proteomes" id="UP001234989"/>
    </source>
</evidence>
<dbReference type="GO" id="GO:0016787">
    <property type="term" value="F:hydrolase activity"/>
    <property type="evidence" value="ECO:0007669"/>
    <property type="project" value="UniProtKB-KW"/>
</dbReference>
<dbReference type="GO" id="GO:0004519">
    <property type="term" value="F:endonuclease activity"/>
    <property type="evidence" value="ECO:0007669"/>
    <property type="project" value="UniProtKB-KW"/>
</dbReference>
<organism evidence="9 10">
    <name type="scientific">Solanum verrucosum</name>
    <dbReference type="NCBI Taxonomy" id="315347"/>
    <lineage>
        <taxon>Eukaryota</taxon>
        <taxon>Viridiplantae</taxon>
        <taxon>Streptophyta</taxon>
        <taxon>Embryophyta</taxon>
        <taxon>Tracheophyta</taxon>
        <taxon>Spermatophyta</taxon>
        <taxon>Magnoliopsida</taxon>
        <taxon>eudicotyledons</taxon>
        <taxon>Gunneridae</taxon>
        <taxon>Pentapetalae</taxon>
        <taxon>asterids</taxon>
        <taxon>lamiids</taxon>
        <taxon>Solanales</taxon>
        <taxon>Solanaceae</taxon>
        <taxon>Solanoideae</taxon>
        <taxon>Solaneae</taxon>
        <taxon>Solanum</taxon>
    </lineage>
</organism>
<dbReference type="InterPro" id="IPR043502">
    <property type="entry name" value="DNA/RNA_pol_sf"/>
</dbReference>
<keyword evidence="6" id="KW-0695">RNA-directed DNA polymerase</keyword>